<dbReference type="Proteomes" id="UP000423396">
    <property type="component" value="Chromosome"/>
</dbReference>
<feature type="coiled-coil region" evidence="1">
    <location>
        <begin position="432"/>
        <end position="525"/>
    </location>
</feature>
<protein>
    <submittedName>
        <fullName evidence="2">DUF460 domain-containing protein</fullName>
    </submittedName>
</protein>
<sequence>MKVMGIDIEPGQSPSSLKPPTYSVIIINEKGEVEYKAESSPLTKILRLAWELRPDKIAVDNVYELAPDEKKLVKILSLLPDKLEVIQVTYVNNTFKDIRDVAREAGLEVQGKPTPLRTAYLAAVLALKGIGTPIRIRENKTKIIISRGRAVGPGGMSSNRYKRNLRGLILRVAKRIKEQLDAHGFDYDYSIKRSKNGIEKAVFTVYSPRESLYGIVRKMKGHDLRVEIKPVYKSKIEFGDTKKETKPVIVGIDPGIEVGISIIDLHGNPLFMTSRRNIDREDVIDIIRKYGKPVLIATDVNPVPDSVKKISAVLNSKLFVPDRRLSMDEKMLIVDKFSTQHGLKIDDPHVRDSLAAALKAYYEISHKLNQARGLLRRMDIDVDEDRVLECIIEGKTMDECVEKEIEKEIEFTKNEISQPNFTPHQTNYYTKVNSLEEENMQLKRDIERLKRKIREMTFQNVLLQKRIDEIKTMYNKELQKERKIYELKLEIENYIKLINTMRNQIEEKEKEIKSLLEIIEGLINSRLLVVSSDQLPPYIEVDTNEKRVYFHSQQVDNSIVKLFLGDKVIVEKETLRDLEILNKEKLLAESEKLDLKRILEDYRRNRFRTK</sequence>
<proteinExistence type="predicted"/>
<dbReference type="PANTHER" id="PTHR40707:SF1">
    <property type="entry name" value="DUF460 DOMAIN-CONTAINING PROTEIN"/>
    <property type="match status" value="1"/>
</dbReference>
<dbReference type="GeneID" id="42797601"/>
<dbReference type="EMBL" id="CP045483">
    <property type="protein sequence ID" value="QGR18703.1"/>
    <property type="molecule type" value="Genomic_DNA"/>
</dbReference>
<accession>A0A650CLT2</accession>
<evidence type="ECO:0000313" key="2">
    <source>
        <dbReference type="EMBL" id="QGR18703.1"/>
    </source>
</evidence>
<gene>
    <name evidence="2" type="ORF">D1868_00945</name>
</gene>
<dbReference type="InterPro" id="IPR007408">
    <property type="entry name" value="DUF460"/>
</dbReference>
<dbReference type="KEGG" id="sazo:D1868_00945"/>
<evidence type="ECO:0000256" key="1">
    <source>
        <dbReference type="SAM" id="Coils"/>
    </source>
</evidence>
<dbReference type="PANTHER" id="PTHR40707">
    <property type="entry name" value="POSSIBLE NUCLEASE OF RNASE H FOLD, RUVC/YQGF FAMILY"/>
    <property type="match status" value="1"/>
</dbReference>
<keyword evidence="1" id="KW-0175">Coiled coil</keyword>
<evidence type="ECO:0000313" key="3">
    <source>
        <dbReference type="Proteomes" id="UP000423396"/>
    </source>
</evidence>
<organism evidence="2 3">
    <name type="scientific">Stygiolobus azoricus</name>
    <dbReference type="NCBI Taxonomy" id="41675"/>
    <lineage>
        <taxon>Archaea</taxon>
        <taxon>Thermoproteota</taxon>
        <taxon>Thermoprotei</taxon>
        <taxon>Sulfolobales</taxon>
        <taxon>Sulfolobaceae</taxon>
        <taxon>Stygiolobus</taxon>
    </lineage>
</organism>
<dbReference type="RefSeq" id="WP_156004926.1">
    <property type="nucleotide sequence ID" value="NZ_CP045483.1"/>
</dbReference>
<dbReference type="OrthoDB" id="15228at2157"/>
<dbReference type="Pfam" id="PF04312">
    <property type="entry name" value="DUF460"/>
    <property type="match status" value="1"/>
</dbReference>
<keyword evidence="3" id="KW-1185">Reference proteome</keyword>
<reference evidence="2 3" key="1">
    <citation type="submission" date="2019-10" db="EMBL/GenBank/DDBJ databases">
        <title>Genome Sequences from Six Type Strain Members of the Archaeal Family Sulfolobaceae: Acidianus ambivalens, Acidianus infernus, Metallosphaera prunae, Stygiolobus azoricus, Sulfolobus metallicus, and Sulfurisphaera ohwakuensis.</title>
        <authorList>
            <person name="Counts J.A."/>
            <person name="Kelly R.M."/>
        </authorList>
    </citation>
    <scope>NUCLEOTIDE SEQUENCE [LARGE SCALE GENOMIC DNA]</scope>
    <source>
        <strain evidence="2 3">FC6</strain>
    </source>
</reference>
<dbReference type="AlphaFoldDB" id="A0A650CLT2"/>
<name>A0A650CLT2_9CREN</name>